<evidence type="ECO:0000313" key="2">
    <source>
        <dbReference type="Proteomes" id="UP000053647"/>
    </source>
</evidence>
<dbReference type="EMBL" id="KN819808">
    <property type="protein sequence ID" value="KIJ07705.1"/>
    <property type="molecule type" value="Genomic_DNA"/>
</dbReference>
<dbReference type="AlphaFoldDB" id="A0A0C9SXI9"/>
<keyword evidence="2" id="KW-1185">Reference proteome</keyword>
<organism evidence="1 2">
    <name type="scientific">Paxillus involutus ATCC 200175</name>
    <dbReference type="NCBI Taxonomy" id="664439"/>
    <lineage>
        <taxon>Eukaryota</taxon>
        <taxon>Fungi</taxon>
        <taxon>Dikarya</taxon>
        <taxon>Basidiomycota</taxon>
        <taxon>Agaricomycotina</taxon>
        <taxon>Agaricomycetes</taxon>
        <taxon>Agaricomycetidae</taxon>
        <taxon>Boletales</taxon>
        <taxon>Paxilineae</taxon>
        <taxon>Paxillaceae</taxon>
        <taxon>Paxillus</taxon>
    </lineage>
</organism>
<dbReference type="InterPro" id="IPR052055">
    <property type="entry name" value="Hepadnavirus_pol/RT"/>
</dbReference>
<reference evidence="1 2" key="1">
    <citation type="submission" date="2014-06" db="EMBL/GenBank/DDBJ databases">
        <authorList>
            <consortium name="DOE Joint Genome Institute"/>
            <person name="Kuo A."/>
            <person name="Kohler A."/>
            <person name="Nagy L.G."/>
            <person name="Floudas D."/>
            <person name="Copeland A."/>
            <person name="Barry K.W."/>
            <person name="Cichocki N."/>
            <person name="Veneault-Fourrey C."/>
            <person name="LaButti K."/>
            <person name="Lindquist E.A."/>
            <person name="Lipzen A."/>
            <person name="Lundell T."/>
            <person name="Morin E."/>
            <person name="Murat C."/>
            <person name="Sun H."/>
            <person name="Tunlid A."/>
            <person name="Henrissat B."/>
            <person name="Grigoriev I.V."/>
            <person name="Hibbett D.S."/>
            <person name="Martin F."/>
            <person name="Nordberg H.P."/>
            <person name="Cantor M.N."/>
            <person name="Hua S.X."/>
        </authorList>
    </citation>
    <scope>NUCLEOTIDE SEQUENCE [LARGE SCALE GENOMIC DNA]</scope>
    <source>
        <strain evidence="1 2">ATCC 200175</strain>
    </source>
</reference>
<dbReference type="PANTHER" id="PTHR33050:SF7">
    <property type="entry name" value="RIBONUCLEASE H"/>
    <property type="match status" value="1"/>
</dbReference>
<dbReference type="Proteomes" id="UP000053647">
    <property type="component" value="Unassembled WGS sequence"/>
</dbReference>
<protein>
    <submittedName>
        <fullName evidence="1">Uncharacterized protein</fullName>
    </submittedName>
</protein>
<sequence length="292" mass="32942">MIVIDGQIQIFIDHCACFGCSSSSGIFDRPGNAIIPIFKHKGVEDVIHWADDYIFLRYPSFPSLTGPWSYSYDESLPFSIAQELGWPWASNEHSPFAFTFTYLGFTWDLTNKTVSIPLTKRQKYLDRMKDWTVSTSVSLKECQSVIGCLQHCTLVLSIGRSHLPSLYRLSSSFKDPSKSFIRHRIPSPALADITWWRETLSADWVWLLGPISTPSDPLPNSIFVDASTSFGIGLLLDGRWLAWRLLDGWNTDGCDISWAEMVAIDLGLRTLIHSGFKDCHLLFHSDNKGVNG</sequence>
<proteinExistence type="predicted"/>
<gene>
    <name evidence="1" type="ORF">PAXINDRAFT_158345</name>
</gene>
<evidence type="ECO:0000313" key="1">
    <source>
        <dbReference type="EMBL" id="KIJ07705.1"/>
    </source>
</evidence>
<dbReference type="PANTHER" id="PTHR33050">
    <property type="entry name" value="REVERSE TRANSCRIPTASE DOMAIN-CONTAINING PROTEIN"/>
    <property type="match status" value="1"/>
</dbReference>
<reference evidence="2" key="2">
    <citation type="submission" date="2015-01" db="EMBL/GenBank/DDBJ databases">
        <title>Evolutionary Origins and Diversification of the Mycorrhizal Mutualists.</title>
        <authorList>
            <consortium name="DOE Joint Genome Institute"/>
            <consortium name="Mycorrhizal Genomics Consortium"/>
            <person name="Kohler A."/>
            <person name="Kuo A."/>
            <person name="Nagy L.G."/>
            <person name="Floudas D."/>
            <person name="Copeland A."/>
            <person name="Barry K.W."/>
            <person name="Cichocki N."/>
            <person name="Veneault-Fourrey C."/>
            <person name="LaButti K."/>
            <person name="Lindquist E.A."/>
            <person name="Lipzen A."/>
            <person name="Lundell T."/>
            <person name="Morin E."/>
            <person name="Murat C."/>
            <person name="Riley R."/>
            <person name="Ohm R."/>
            <person name="Sun H."/>
            <person name="Tunlid A."/>
            <person name="Henrissat B."/>
            <person name="Grigoriev I.V."/>
            <person name="Hibbett D.S."/>
            <person name="Martin F."/>
        </authorList>
    </citation>
    <scope>NUCLEOTIDE SEQUENCE [LARGE SCALE GENOMIC DNA]</scope>
    <source>
        <strain evidence="2">ATCC 200175</strain>
    </source>
</reference>
<dbReference type="HOGENOM" id="CLU_066701_0_0_1"/>
<accession>A0A0C9SXI9</accession>
<dbReference type="OrthoDB" id="2689232at2759"/>
<name>A0A0C9SXI9_PAXIN</name>